<protein>
    <submittedName>
        <fullName evidence="1">Uncharacterized protein</fullName>
    </submittedName>
</protein>
<reference evidence="1 2" key="1">
    <citation type="journal article" date="2021" name="Elife">
        <title>Chloroplast acquisition without the gene transfer in kleptoplastic sea slugs, Plakobranchus ocellatus.</title>
        <authorList>
            <person name="Maeda T."/>
            <person name="Takahashi S."/>
            <person name="Yoshida T."/>
            <person name="Shimamura S."/>
            <person name="Takaki Y."/>
            <person name="Nagai Y."/>
            <person name="Toyoda A."/>
            <person name="Suzuki Y."/>
            <person name="Arimoto A."/>
            <person name="Ishii H."/>
            <person name="Satoh N."/>
            <person name="Nishiyama T."/>
            <person name="Hasebe M."/>
            <person name="Maruyama T."/>
            <person name="Minagawa J."/>
            <person name="Obokata J."/>
            <person name="Shigenobu S."/>
        </authorList>
    </citation>
    <scope>NUCLEOTIDE SEQUENCE [LARGE SCALE GENOMIC DNA]</scope>
</reference>
<evidence type="ECO:0000313" key="2">
    <source>
        <dbReference type="Proteomes" id="UP000735302"/>
    </source>
</evidence>
<dbReference type="EMBL" id="BLXT01002664">
    <property type="protein sequence ID" value="GFN96250.1"/>
    <property type="molecule type" value="Genomic_DNA"/>
</dbReference>
<accession>A0AAV3ZP06</accession>
<keyword evidence="2" id="KW-1185">Reference proteome</keyword>
<dbReference type="Proteomes" id="UP000735302">
    <property type="component" value="Unassembled WGS sequence"/>
</dbReference>
<organism evidence="1 2">
    <name type="scientific">Plakobranchus ocellatus</name>
    <dbReference type="NCBI Taxonomy" id="259542"/>
    <lineage>
        <taxon>Eukaryota</taxon>
        <taxon>Metazoa</taxon>
        <taxon>Spiralia</taxon>
        <taxon>Lophotrochozoa</taxon>
        <taxon>Mollusca</taxon>
        <taxon>Gastropoda</taxon>
        <taxon>Heterobranchia</taxon>
        <taxon>Euthyneura</taxon>
        <taxon>Panpulmonata</taxon>
        <taxon>Sacoglossa</taxon>
        <taxon>Placobranchoidea</taxon>
        <taxon>Plakobranchidae</taxon>
        <taxon>Plakobranchus</taxon>
    </lineage>
</organism>
<evidence type="ECO:0000313" key="1">
    <source>
        <dbReference type="EMBL" id="GFN96250.1"/>
    </source>
</evidence>
<proteinExistence type="predicted"/>
<gene>
    <name evidence="1" type="ORF">PoB_002275600</name>
</gene>
<dbReference type="AlphaFoldDB" id="A0AAV3ZP06"/>
<sequence length="110" mass="12322">MASPFPLSKRFADARPGCKTQKIAPTLRQEGSRSRLGVLSPKKKLEHFKTSIVGLVKCCLQCGLPVMFAHFVEEVLSKTFLLATRAPHVSIVFDKVRVHNYYLNLHALNS</sequence>
<name>A0AAV3ZP06_9GAST</name>
<comment type="caution">
    <text evidence="1">The sequence shown here is derived from an EMBL/GenBank/DDBJ whole genome shotgun (WGS) entry which is preliminary data.</text>
</comment>